<dbReference type="AlphaFoldDB" id="A0AAD5KUE0"/>
<keyword evidence="3" id="KW-1185">Reference proteome</keyword>
<dbReference type="Proteomes" id="UP000820818">
    <property type="component" value="Linkage Group LG4"/>
</dbReference>
<proteinExistence type="predicted"/>
<dbReference type="EMBL" id="WJBH02000004">
    <property type="protein sequence ID" value="KAI9559734.1"/>
    <property type="molecule type" value="Genomic_DNA"/>
</dbReference>
<evidence type="ECO:0000313" key="3">
    <source>
        <dbReference type="Proteomes" id="UP000820818"/>
    </source>
</evidence>
<gene>
    <name evidence="2" type="ORF">GHT06_013739</name>
</gene>
<name>A0AAD5KUE0_9CRUS</name>
<accession>A0AAD5KUE0</accession>
<protein>
    <submittedName>
        <fullName evidence="2">Uncharacterized protein</fullName>
    </submittedName>
</protein>
<feature type="region of interest" description="Disordered" evidence="1">
    <location>
        <begin position="123"/>
        <end position="149"/>
    </location>
</feature>
<reference evidence="2 3" key="1">
    <citation type="submission" date="2022-05" db="EMBL/GenBank/DDBJ databases">
        <title>A multi-omics perspective on studying reproductive biology in Daphnia sinensis.</title>
        <authorList>
            <person name="Jia J."/>
        </authorList>
    </citation>
    <scope>NUCLEOTIDE SEQUENCE [LARGE SCALE GENOMIC DNA]</scope>
    <source>
        <strain evidence="2 3">WSL</strain>
    </source>
</reference>
<comment type="caution">
    <text evidence="2">The sequence shown here is derived from an EMBL/GenBank/DDBJ whole genome shotgun (WGS) entry which is preliminary data.</text>
</comment>
<sequence>MRCLIWQRRKFSRLDEGFIYVSAAMFFQLTRILRNLFFFPRTDIRKKRGEHRLQTMQRKSFRKTLGPLNKKQSQRRNSMCVLTTARWLSKMVANCLSFSPLTKEEETLWDKVHTRVRRLSVVSPSEMKRKNQRATFGKKEEEGSLGESP</sequence>
<evidence type="ECO:0000313" key="2">
    <source>
        <dbReference type="EMBL" id="KAI9559734.1"/>
    </source>
</evidence>
<evidence type="ECO:0000256" key="1">
    <source>
        <dbReference type="SAM" id="MobiDB-lite"/>
    </source>
</evidence>
<organism evidence="2 3">
    <name type="scientific">Daphnia sinensis</name>
    <dbReference type="NCBI Taxonomy" id="1820382"/>
    <lineage>
        <taxon>Eukaryota</taxon>
        <taxon>Metazoa</taxon>
        <taxon>Ecdysozoa</taxon>
        <taxon>Arthropoda</taxon>
        <taxon>Crustacea</taxon>
        <taxon>Branchiopoda</taxon>
        <taxon>Diplostraca</taxon>
        <taxon>Cladocera</taxon>
        <taxon>Anomopoda</taxon>
        <taxon>Daphniidae</taxon>
        <taxon>Daphnia</taxon>
        <taxon>Daphnia similis group</taxon>
    </lineage>
</organism>